<evidence type="ECO:0000313" key="11">
    <source>
        <dbReference type="Proteomes" id="UP000008457"/>
    </source>
</evidence>
<evidence type="ECO:0000256" key="1">
    <source>
        <dbReference type="ARBA" id="ARBA00022490"/>
    </source>
</evidence>
<evidence type="ECO:0000256" key="8">
    <source>
        <dbReference type="ARBA" id="ARBA00023209"/>
    </source>
</evidence>
<dbReference type="OrthoDB" id="9763580at2"/>
<keyword evidence="9" id="KW-1208">Phospholipid metabolism</keyword>
<dbReference type="Gene3D" id="1.20.1090.10">
    <property type="entry name" value="Dehydroquinate synthase-like - alpha domain"/>
    <property type="match status" value="1"/>
</dbReference>
<protein>
    <submittedName>
        <fullName evidence="10">Glycerol-1-phosphate dehydrogenase (NAD(P)(+))</fullName>
        <ecNumber evidence="10">1.1.1.261</ecNumber>
    </submittedName>
</protein>
<evidence type="ECO:0000256" key="7">
    <source>
        <dbReference type="ARBA" id="ARBA00023098"/>
    </source>
</evidence>
<dbReference type="GO" id="GO:0050492">
    <property type="term" value="F:glycerol-1-phosphate dehydrogenase [NAD(P)+] activity"/>
    <property type="evidence" value="ECO:0007669"/>
    <property type="project" value="UniProtKB-EC"/>
</dbReference>
<keyword evidence="1" id="KW-0963">Cytoplasm</keyword>
<evidence type="ECO:0000256" key="4">
    <source>
        <dbReference type="ARBA" id="ARBA00022857"/>
    </source>
</evidence>
<gene>
    <name evidence="10" type="ordered locus">Mahau_0170</name>
</gene>
<evidence type="ECO:0000256" key="5">
    <source>
        <dbReference type="ARBA" id="ARBA00023002"/>
    </source>
</evidence>
<evidence type="ECO:0000256" key="9">
    <source>
        <dbReference type="ARBA" id="ARBA00023264"/>
    </source>
</evidence>
<sequence>MYDISDLAGRSIECDCGRRHEVLIKHIEVESGAINHIPDVCRKLFTGGSALLVADDNTYKAAGAKVYEALTNHSLDTDICMLKRPSVEYGADEMPASQPGIASPWEPADAIATDERSIVRIMVALKPDTSFLLAIGSGTINDLVRFVSSRTGIPYVSIPTAPSVDGYASTVVPLLMDGFKRTVPGTHPTAIIADTDVLCNAPSSMIAAGFGDMVGKLTALLDWKLSHVLDGEYLCQTSFDMMNSAVQKCLSDPSGIRQRKPDAIKALMEGLILSGVAMMLVGNSRPASGSEHHMAHYWEMMFAQKGLEQPYHGAKVGIATPVIASVYKKLIDMDETQIKALADAYTPISPSTRRQRIADAFGPLADEVMAESSSVWLPEDEQKQRAQHIAQMWPAIREALLSSVPNPGEIKHLLASAGAAHSAEHINVDASLLQQTLLNAMYIRTRYTVLRLADDIGCLQDISSIIAKEALHQ</sequence>
<dbReference type="Pfam" id="PF13685">
    <property type="entry name" value="Fe-ADH_2"/>
    <property type="match status" value="1"/>
</dbReference>
<accession>F3ZWF8</accession>
<keyword evidence="11" id="KW-1185">Reference proteome</keyword>
<proteinExistence type="predicted"/>
<evidence type="ECO:0000256" key="3">
    <source>
        <dbReference type="ARBA" id="ARBA00022723"/>
    </source>
</evidence>
<dbReference type="STRING" id="697281.Mahau_0170"/>
<reference evidence="10 11" key="2">
    <citation type="journal article" date="2011" name="Stand. Genomic Sci.">
        <title>Complete genome sequence of Mahella australiensis type strain (50-1 BON).</title>
        <authorList>
            <person name="Sikorski J."/>
            <person name="Teshima H."/>
            <person name="Nolan M."/>
            <person name="Lucas S."/>
            <person name="Hammon N."/>
            <person name="Deshpande S."/>
            <person name="Cheng J.F."/>
            <person name="Pitluck S."/>
            <person name="Liolios K."/>
            <person name="Pagani I."/>
            <person name="Ivanova N."/>
            <person name="Huntemann M."/>
            <person name="Mavromatis K."/>
            <person name="Ovchinikova G."/>
            <person name="Pati A."/>
            <person name="Tapia R."/>
            <person name="Han C."/>
            <person name="Goodwin L."/>
            <person name="Chen A."/>
            <person name="Palaniappan K."/>
            <person name="Land M."/>
            <person name="Hauser L."/>
            <person name="Ngatchou-Djao O.D."/>
            <person name="Rohde M."/>
            <person name="Pukall R."/>
            <person name="Spring S."/>
            <person name="Abt B."/>
            <person name="Goker M."/>
            <person name="Detter J.C."/>
            <person name="Woyke T."/>
            <person name="Bristow J."/>
            <person name="Markowitz V."/>
            <person name="Hugenholtz P."/>
            <person name="Eisen J.A."/>
            <person name="Kyrpides N.C."/>
            <person name="Klenk H.P."/>
            <person name="Lapidus A."/>
        </authorList>
    </citation>
    <scope>NUCLEOTIDE SEQUENCE [LARGE SCALE GENOMIC DNA]</scope>
    <source>
        <strain evidence="11">DSM 15567 / CIP 107919 / 50-1 BON</strain>
    </source>
</reference>
<dbReference type="RefSeq" id="WP_013779827.1">
    <property type="nucleotide sequence ID" value="NC_015520.1"/>
</dbReference>
<name>F3ZWF8_MAHA5</name>
<keyword evidence="4" id="KW-0521">NADP</keyword>
<dbReference type="CDD" id="cd08175">
    <property type="entry name" value="G1PDH"/>
    <property type="match status" value="1"/>
</dbReference>
<dbReference type="PANTHER" id="PTHR43616">
    <property type="entry name" value="GLYCEROL DEHYDROGENASE"/>
    <property type="match status" value="1"/>
</dbReference>
<keyword evidence="8" id="KW-0594">Phospholipid biosynthesis</keyword>
<keyword evidence="5 10" id="KW-0560">Oxidoreductase</keyword>
<keyword evidence="6" id="KW-0520">NAD</keyword>
<dbReference type="HOGENOM" id="CLU_038362_1_0_9"/>
<dbReference type="AlphaFoldDB" id="F3ZWF8"/>
<keyword evidence="2" id="KW-0444">Lipid biosynthesis</keyword>
<keyword evidence="3" id="KW-0479">Metal-binding</keyword>
<dbReference type="GO" id="GO:0008654">
    <property type="term" value="P:phospholipid biosynthetic process"/>
    <property type="evidence" value="ECO:0007669"/>
    <property type="project" value="UniProtKB-KW"/>
</dbReference>
<dbReference type="InterPro" id="IPR016205">
    <property type="entry name" value="Glycerol_DH"/>
</dbReference>
<evidence type="ECO:0000256" key="6">
    <source>
        <dbReference type="ARBA" id="ARBA00023027"/>
    </source>
</evidence>
<dbReference type="PANTHER" id="PTHR43616:SF5">
    <property type="entry name" value="GLYCEROL DEHYDROGENASE 1"/>
    <property type="match status" value="1"/>
</dbReference>
<organism evidence="10 11">
    <name type="scientific">Mahella australiensis (strain DSM 15567 / CIP 107919 / 50-1 BON)</name>
    <dbReference type="NCBI Taxonomy" id="697281"/>
    <lineage>
        <taxon>Bacteria</taxon>
        <taxon>Bacillati</taxon>
        <taxon>Bacillota</taxon>
        <taxon>Clostridia</taxon>
        <taxon>Thermoanaerobacterales</taxon>
        <taxon>Thermoanaerobacterales Family IV. Incertae Sedis</taxon>
        <taxon>Mahella</taxon>
    </lineage>
</organism>
<dbReference type="Proteomes" id="UP000008457">
    <property type="component" value="Chromosome"/>
</dbReference>
<evidence type="ECO:0000313" key="10">
    <source>
        <dbReference type="EMBL" id="AEE95393.1"/>
    </source>
</evidence>
<evidence type="ECO:0000256" key="2">
    <source>
        <dbReference type="ARBA" id="ARBA00022516"/>
    </source>
</evidence>
<dbReference type="GO" id="GO:0046872">
    <property type="term" value="F:metal ion binding"/>
    <property type="evidence" value="ECO:0007669"/>
    <property type="project" value="UniProtKB-KW"/>
</dbReference>
<dbReference type="EC" id="1.1.1.261" evidence="10"/>
<reference evidence="11" key="1">
    <citation type="submission" date="2010-11" db="EMBL/GenBank/DDBJ databases">
        <title>The complete genome of Mahella australiensis DSM 15567.</title>
        <authorList>
            <consortium name="US DOE Joint Genome Institute (JGI-PGF)"/>
            <person name="Lucas S."/>
            <person name="Copeland A."/>
            <person name="Lapidus A."/>
            <person name="Bruce D."/>
            <person name="Goodwin L."/>
            <person name="Pitluck S."/>
            <person name="Kyrpides N."/>
            <person name="Mavromatis K."/>
            <person name="Pagani I."/>
            <person name="Ivanova N."/>
            <person name="Teshima H."/>
            <person name="Brettin T."/>
            <person name="Detter J.C."/>
            <person name="Han C."/>
            <person name="Tapia R."/>
            <person name="Land M."/>
            <person name="Hauser L."/>
            <person name="Markowitz V."/>
            <person name="Cheng J.-F."/>
            <person name="Hugenholtz P."/>
            <person name="Woyke T."/>
            <person name="Wu D."/>
            <person name="Spring S."/>
            <person name="Pukall R."/>
            <person name="Steenblock K."/>
            <person name="Schneider S."/>
            <person name="Klenk H.-P."/>
            <person name="Eisen J.A."/>
        </authorList>
    </citation>
    <scope>NUCLEOTIDE SEQUENCE [LARGE SCALE GENOMIC DNA]</scope>
    <source>
        <strain evidence="11">DSM 15567 / CIP 107919 / 50-1 BON</strain>
    </source>
</reference>
<dbReference type="SUPFAM" id="SSF56796">
    <property type="entry name" value="Dehydroquinate synthase-like"/>
    <property type="match status" value="1"/>
</dbReference>
<dbReference type="InterPro" id="IPR032837">
    <property type="entry name" value="G1PDH"/>
</dbReference>
<keyword evidence="7" id="KW-0443">Lipid metabolism</keyword>
<dbReference type="eggNOG" id="COG0371">
    <property type="taxonomic scope" value="Bacteria"/>
</dbReference>
<dbReference type="KEGG" id="mas:Mahau_0170"/>
<dbReference type="Gene3D" id="3.40.50.1970">
    <property type="match status" value="1"/>
</dbReference>
<dbReference type="EMBL" id="CP002360">
    <property type="protein sequence ID" value="AEE95393.1"/>
    <property type="molecule type" value="Genomic_DNA"/>
</dbReference>